<evidence type="ECO:0000256" key="5">
    <source>
        <dbReference type="ARBA" id="ARBA00022692"/>
    </source>
</evidence>
<comment type="caution">
    <text evidence="13">The sequence shown here is derived from an EMBL/GenBank/DDBJ whole genome shotgun (WGS) entry which is preliminary data.</text>
</comment>
<keyword evidence="5 11" id="KW-0812">Transmembrane</keyword>
<dbReference type="Pfam" id="PF04060">
    <property type="entry name" value="FeS"/>
    <property type="match status" value="1"/>
</dbReference>
<gene>
    <name evidence="13" type="primary">rsxB_1</name>
    <name evidence="13" type="ORF">CLTEP_10470</name>
</gene>
<comment type="similarity">
    <text evidence="2">Belongs to the UPF0718 family.</text>
</comment>
<evidence type="ECO:0000256" key="2">
    <source>
        <dbReference type="ARBA" id="ARBA00006386"/>
    </source>
</evidence>
<dbReference type="PROSITE" id="PS51656">
    <property type="entry name" value="4FE4S"/>
    <property type="match status" value="1"/>
</dbReference>
<dbReference type="GO" id="GO:0046872">
    <property type="term" value="F:metal ion binding"/>
    <property type="evidence" value="ECO:0007669"/>
    <property type="project" value="UniProtKB-KW"/>
</dbReference>
<sequence>MNVQILKKHKIQVITIVLYIATFLYSKNIFMNSISTTVGYLKDMVQILPAVFVISGLITTWVPRETITKYFGKDSGLKGNILSVLLGSISAGPIYAAFPIAFSLFNKGASILNIVLLISTWAVIKVPMLIVESKFLGASFMVTRTLLTIPSIFVIAYITSKIVKRKDIMNSKENLDISNKTIIEIDSILPHFNCSACGYKNCREYAESIVKNGEKHDKCKIGGSKVAKQIHEIVDLTK</sequence>
<comment type="subcellular location">
    <subcellularLocation>
        <location evidence="1">Cell membrane</location>
        <topology evidence="1">Multi-pass membrane protein</topology>
    </subcellularLocation>
</comment>
<dbReference type="OrthoDB" id="9798408at2"/>
<keyword evidence="3" id="KW-1003">Cell membrane</keyword>
<evidence type="ECO:0000256" key="10">
    <source>
        <dbReference type="ARBA" id="ARBA00023136"/>
    </source>
</evidence>
<keyword evidence="4" id="KW-0004">4Fe-4S</keyword>
<dbReference type="RefSeq" id="WP_066823580.1">
    <property type="nucleotide sequence ID" value="NZ_LTBA01000007.1"/>
</dbReference>
<feature type="transmembrane region" description="Helical" evidence="11">
    <location>
        <begin position="111"/>
        <end position="130"/>
    </location>
</feature>
<dbReference type="PANTHER" id="PTHR43560">
    <property type="entry name" value="ION-TRANSLOCATING OXIDOREDUCTASE COMPLEX SUBUNIT B"/>
    <property type="match status" value="1"/>
</dbReference>
<keyword evidence="10 11" id="KW-0472">Membrane</keyword>
<keyword evidence="14" id="KW-1185">Reference proteome</keyword>
<evidence type="ECO:0000256" key="7">
    <source>
        <dbReference type="ARBA" id="ARBA00022989"/>
    </source>
</evidence>
<keyword evidence="6" id="KW-0479">Metal-binding</keyword>
<evidence type="ECO:0000256" key="11">
    <source>
        <dbReference type="SAM" id="Phobius"/>
    </source>
</evidence>
<dbReference type="InterPro" id="IPR050395">
    <property type="entry name" value="4Fe4S_Ferredoxin_RnfB"/>
</dbReference>
<dbReference type="EMBL" id="LTBA01000007">
    <property type="protein sequence ID" value="KYH35054.1"/>
    <property type="molecule type" value="Genomic_DNA"/>
</dbReference>
<feature type="transmembrane region" description="Helical" evidence="11">
    <location>
        <begin position="82"/>
        <end position="104"/>
    </location>
</feature>
<feature type="transmembrane region" description="Helical" evidence="11">
    <location>
        <begin position="12"/>
        <end position="31"/>
    </location>
</feature>
<evidence type="ECO:0000259" key="12">
    <source>
        <dbReference type="PROSITE" id="PS51656"/>
    </source>
</evidence>
<keyword evidence="9" id="KW-0411">Iron-sulfur</keyword>
<protein>
    <submittedName>
        <fullName evidence="13">Electron transport complex subunit RsxB</fullName>
    </submittedName>
</protein>
<dbReference type="GO" id="GO:0005886">
    <property type="term" value="C:plasma membrane"/>
    <property type="evidence" value="ECO:0007669"/>
    <property type="project" value="UniProtKB-SubCell"/>
</dbReference>
<evidence type="ECO:0000256" key="6">
    <source>
        <dbReference type="ARBA" id="ARBA00022723"/>
    </source>
</evidence>
<dbReference type="Proteomes" id="UP000075531">
    <property type="component" value="Unassembled WGS sequence"/>
</dbReference>
<evidence type="ECO:0000256" key="1">
    <source>
        <dbReference type="ARBA" id="ARBA00004651"/>
    </source>
</evidence>
<keyword evidence="8" id="KW-0408">Iron</keyword>
<evidence type="ECO:0000256" key="3">
    <source>
        <dbReference type="ARBA" id="ARBA00022475"/>
    </source>
</evidence>
<dbReference type="PATRIC" id="fig|1121338.3.peg.1079"/>
<feature type="transmembrane region" description="Helical" evidence="11">
    <location>
        <begin position="136"/>
        <end position="159"/>
    </location>
</feature>
<proteinExistence type="inferred from homology"/>
<dbReference type="PANTHER" id="PTHR43560:SF1">
    <property type="entry name" value="ION-TRANSLOCATING OXIDOREDUCTASE COMPLEX SUBUNIT B"/>
    <property type="match status" value="1"/>
</dbReference>
<name>A0A151B558_9CLOT</name>
<feature type="domain" description="4Fe-4S" evidence="12">
    <location>
        <begin position="176"/>
        <end position="236"/>
    </location>
</feature>
<reference evidence="13 14" key="1">
    <citation type="submission" date="2016-02" db="EMBL/GenBank/DDBJ databases">
        <title>Genome sequence of Clostridium tepidiprofundi DSM 19306.</title>
        <authorList>
            <person name="Poehlein A."/>
            <person name="Daniel R."/>
        </authorList>
    </citation>
    <scope>NUCLEOTIDE SEQUENCE [LARGE SCALE GENOMIC DNA]</scope>
    <source>
        <strain evidence="13 14">DSM 19306</strain>
    </source>
</reference>
<dbReference type="AlphaFoldDB" id="A0A151B558"/>
<dbReference type="Pfam" id="PF03773">
    <property type="entry name" value="ArsP_1"/>
    <property type="match status" value="1"/>
</dbReference>
<dbReference type="GO" id="GO:0051539">
    <property type="term" value="F:4 iron, 4 sulfur cluster binding"/>
    <property type="evidence" value="ECO:0007669"/>
    <property type="project" value="UniProtKB-KW"/>
</dbReference>
<dbReference type="InterPro" id="IPR007202">
    <property type="entry name" value="4Fe-4S_dom"/>
</dbReference>
<evidence type="ECO:0000256" key="4">
    <source>
        <dbReference type="ARBA" id="ARBA00022485"/>
    </source>
</evidence>
<keyword evidence="7 11" id="KW-1133">Transmembrane helix</keyword>
<evidence type="ECO:0000256" key="9">
    <source>
        <dbReference type="ARBA" id="ARBA00023014"/>
    </source>
</evidence>
<dbReference type="STRING" id="1121338.CLTEP_10470"/>
<accession>A0A151B558</accession>
<organism evidence="13 14">
    <name type="scientific">Clostridium tepidiprofundi DSM 19306</name>
    <dbReference type="NCBI Taxonomy" id="1121338"/>
    <lineage>
        <taxon>Bacteria</taxon>
        <taxon>Bacillati</taxon>
        <taxon>Bacillota</taxon>
        <taxon>Clostridia</taxon>
        <taxon>Eubacteriales</taxon>
        <taxon>Clostridiaceae</taxon>
        <taxon>Clostridium</taxon>
    </lineage>
</organism>
<evidence type="ECO:0000313" key="14">
    <source>
        <dbReference type="Proteomes" id="UP000075531"/>
    </source>
</evidence>
<dbReference type="Gene3D" id="1.10.15.40">
    <property type="entry name" value="Electron transport complex subunit B, putative Fe-S cluster"/>
    <property type="match status" value="1"/>
</dbReference>
<evidence type="ECO:0000313" key="13">
    <source>
        <dbReference type="EMBL" id="KYH35054.1"/>
    </source>
</evidence>
<evidence type="ECO:0000256" key="8">
    <source>
        <dbReference type="ARBA" id="ARBA00023004"/>
    </source>
</evidence>
<dbReference type="InterPro" id="IPR005524">
    <property type="entry name" value="DUF318"/>
</dbReference>